<comment type="subcellular location">
    <subcellularLocation>
        <location evidence="2">Peroxisome matrix</location>
    </subcellularLocation>
</comment>
<evidence type="ECO:0000256" key="4">
    <source>
        <dbReference type="ARBA" id="ARBA00022630"/>
    </source>
</evidence>
<dbReference type="Pfam" id="PF01266">
    <property type="entry name" value="DAO"/>
    <property type="match status" value="1"/>
</dbReference>
<dbReference type="AlphaFoldDB" id="A0A8T0E9P3"/>
<gene>
    <name evidence="8" type="ORF">HNY73_020162</name>
</gene>
<proteinExistence type="inferred from homology"/>
<name>A0A8T0E9P3_ARGBR</name>
<dbReference type="InterPro" id="IPR006181">
    <property type="entry name" value="D-amino_acid_oxidase_CS"/>
</dbReference>
<comment type="caution">
    <text evidence="8">The sequence shown here is derived from an EMBL/GenBank/DDBJ whole genome shotgun (WGS) entry which is preliminary data.</text>
</comment>
<comment type="similarity">
    <text evidence="3">Belongs to the DAMOX/DASOX family.</text>
</comment>
<dbReference type="Proteomes" id="UP000807504">
    <property type="component" value="Unassembled WGS sequence"/>
</dbReference>
<evidence type="ECO:0000256" key="3">
    <source>
        <dbReference type="ARBA" id="ARBA00006730"/>
    </source>
</evidence>
<dbReference type="InterPro" id="IPR023209">
    <property type="entry name" value="DAO"/>
</dbReference>
<reference evidence="8" key="1">
    <citation type="journal article" date="2020" name="bioRxiv">
        <title>Chromosome-level reference genome of the European wasp spider Argiope bruennichi: a resource for studies on range expansion and evolutionary adaptation.</title>
        <authorList>
            <person name="Sheffer M.M."/>
            <person name="Hoppe A."/>
            <person name="Krehenwinkel H."/>
            <person name="Uhl G."/>
            <person name="Kuss A.W."/>
            <person name="Jensen L."/>
            <person name="Jensen C."/>
            <person name="Gillespie R.G."/>
            <person name="Hoff K.J."/>
            <person name="Prost S."/>
        </authorList>
    </citation>
    <scope>NUCLEOTIDE SEQUENCE</scope>
</reference>
<evidence type="ECO:0000256" key="2">
    <source>
        <dbReference type="ARBA" id="ARBA00004253"/>
    </source>
</evidence>
<keyword evidence="6" id="KW-0560">Oxidoreductase</keyword>
<feature type="domain" description="FAD dependent oxidoreductase" evidence="7">
    <location>
        <begin position="4"/>
        <end position="203"/>
    </location>
</feature>
<dbReference type="EMBL" id="JABXBU010002230">
    <property type="protein sequence ID" value="KAF8767171.1"/>
    <property type="molecule type" value="Genomic_DNA"/>
</dbReference>
<dbReference type="Gene3D" id="3.40.50.720">
    <property type="entry name" value="NAD(P)-binding Rossmann-like Domain"/>
    <property type="match status" value="2"/>
</dbReference>
<comment type="cofactor">
    <cofactor evidence="1">
        <name>FAD</name>
        <dbReference type="ChEBI" id="CHEBI:57692"/>
    </cofactor>
</comment>
<dbReference type="GO" id="GO:0003884">
    <property type="term" value="F:D-amino-acid oxidase activity"/>
    <property type="evidence" value="ECO:0007669"/>
    <property type="project" value="InterPro"/>
</dbReference>
<dbReference type="GO" id="GO:0071949">
    <property type="term" value="F:FAD binding"/>
    <property type="evidence" value="ECO:0007669"/>
    <property type="project" value="InterPro"/>
</dbReference>
<sequence>MVRKVAIVGGGVVGLTTAVVIAENLKDVQVTVISDKWSPETTGDGSAGFLTPYLLGDMPVQTLREWCQKSFEIFQEIFQSELAVECGLGLFPVYWLYHIGPAEEPVYKDLFIDYRPMTQKELSIFPSRFRHGVAMTTFFIECTKFLPVLMKRIQKKGGRFIEKKIHNFSELAGSYDVVINCTGLGSRNLVPDPEVTPIRGQVMKKNWARLKGGPYRPTPRIERESIKTKKGNLEVIHNYGHGGCGVMLSWGCAYHVLGLLREVLEHPYSNEKQTSPSYSRSKI</sequence>
<dbReference type="InterPro" id="IPR006076">
    <property type="entry name" value="FAD-dep_OxRdtase"/>
</dbReference>
<evidence type="ECO:0000313" key="8">
    <source>
        <dbReference type="EMBL" id="KAF8767171.1"/>
    </source>
</evidence>
<evidence type="ECO:0000256" key="6">
    <source>
        <dbReference type="ARBA" id="ARBA00023002"/>
    </source>
</evidence>
<dbReference type="PANTHER" id="PTHR11530">
    <property type="entry name" value="D-AMINO ACID OXIDASE"/>
    <property type="match status" value="1"/>
</dbReference>
<dbReference type="GO" id="GO:0005737">
    <property type="term" value="C:cytoplasm"/>
    <property type="evidence" value="ECO:0007669"/>
    <property type="project" value="TreeGrafter"/>
</dbReference>
<dbReference type="SUPFAM" id="SSF51971">
    <property type="entry name" value="Nucleotide-binding domain"/>
    <property type="match status" value="1"/>
</dbReference>
<organism evidence="8 9">
    <name type="scientific">Argiope bruennichi</name>
    <name type="common">Wasp spider</name>
    <name type="synonym">Aranea bruennichi</name>
    <dbReference type="NCBI Taxonomy" id="94029"/>
    <lineage>
        <taxon>Eukaryota</taxon>
        <taxon>Metazoa</taxon>
        <taxon>Ecdysozoa</taxon>
        <taxon>Arthropoda</taxon>
        <taxon>Chelicerata</taxon>
        <taxon>Arachnida</taxon>
        <taxon>Araneae</taxon>
        <taxon>Araneomorphae</taxon>
        <taxon>Entelegynae</taxon>
        <taxon>Araneoidea</taxon>
        <taxon>Araneidae</taxon>
        <taxon>Argiope</taxon>
    </lineage>
</organism>
<protein>
    <submittedName>
        <fullName evidence="8">D-aspartate oxidase like protein</fullName>
    </submittedName>
</protein>
<keyword evidence="4" id="KW-0285">Flavoprotein</keyword>
<accession>A0A8T0E9P3</accession>
<keyword evidence="9" id="KW-1185">Reference proteome</keyword>
<reference evidence="8" key="2">
    <citation type="submission" date="2020-06" db="EMBL/GenBank/DDBJ databases">
        <authorList>
            <person name="Sheffer M."/>
        </authorList>
    </citation>
    <scope>NUCLEOTIDE SEQUENCE</scope>
</reference>
<evidence type="ECO:0000256" key="5">
    <source>
        <dbReference type="ARBA" id="ARBA00022827"/>
    </source>
</evidence>
<dbReference type="GO" id="GO:0019478">
    <property type="term" value="P:D-amino acid catabolic process"/>
    <property type="evidence" value="ECO:0007669"/>
    <property type="project" value="TreeGrafter"/>
</dbReference>
<evidence type="ECO:0000259" key="7">
    <source>
        <dbReference type="Pfam" id="PF01266"/>
    </source>
</evidence>
<evidence type="ECO:0000256" key="1">
    <source>
        <dbReference type="ARBA" id="ARBA00001974"/>
    </source>
</evidence>
<dbReference type="PROSITE" id="PS00677">
    <property type="entry name" value="DAO"/>
    <property type="match status" value="1"/>
</dbReference>
<keyword evidence="5" id="KW-0274">FAD</keyword>
<dbReference type="PANTHER" id="PTHR11530:SF11">
    <property type="entry name" value="D-ASPARTATE OXIDASE"/>
    <property type="match status" value="1"/>
</dbReference>
<evidence type="ECO:0000313" key="9">
    <source>
        <dbReference type="Proteomes" id="UP000807504"/>
    </source>
</evidence>